<keyword evidence="5" id="KW-1185">Reference proteome</keyword>
<dbReference type="InterPro" id="IPR040503">
    <property type="entry name" value="TRHO_N"/>
</dbReference>
<dbReference type="EMBL" id="VWOX01000003">
    <property type="protein sequence ID" value="KAA5545246.1"/>
    <property type="molecule type" value="Genomic_DNA"/>
</dbReference>
<comment type="function">
    <text evidence="1">Catalyzes oxygen-dependent 5-hydroxyuridine (ho5U) modification at position 34 in tRNAs.</text>
</comment>
<feature type="region of interest" description="Disordered" evidence="2">
    <location>
        <begin position="296"/>
        <end position="320"/>
    </location>
</feature>
<dbReference type="PANTHER" id="PTHR43268">
    <property type="entry name" value="THIOSULFATE SULFURTRANSFERASE/RHODANESE-LIKE DOMAIN-CONTAINING PROTEIN 2"/>
    <property type="match status" value="1"/>
</dbReference>
<dbReference type="GO" id="GO:0016740">
    <property type="term" value="F:transferase activity"/>
    <property type="evidence" value="ECO:0007669"/>
    <property type="project" value="UniProtKB-KW"/>
</dbReference>
<dbReference type="RefSeq" id="WP_150075516.1">
    <property type="nucleotide sequence ID" value="NZ_VWOX01000003.1"/>
</dbReference>
<proteinExistence type="inferred from homology"/>
<dbReference type="Pfam" id="PF00581">
    <property type="entry name" value="Rhodanese"/>
    <property type="match status" value="1"/>
</dbReference>
<keyword evidence="1" id="KW-0819">tRNA processing</keyword>
<dbReference type="GO" id="GO:0006400">
    <property type="term" value="P:tRNA modification"/>
    <property type="evidence" value="ECO:0007669"/>
    <property type="project" value="UniProtKB-UniRule"/>
</dbReference>
<dbReference type="EC" id="1.14.-.-" evidence="1"/>
<dbReference type="PROSITE" id="PS50206">
    <property type="entry name" value="RHODANESE_3"/>
    <property type="match status" value="1"/>
</dbReference>
<evidence type="ECO:0000313" key="5">
    <source>
        <dbReference type="Proteomes" id="UP000324479"/>
    </source>
</evidence>
<dbReference type="NCBIfam" id="NF001136">
    <property type="entry name" value="PRK00142.1-4"/>
    <property type="match status" value="1"/>
</dbReference>
<dbReference type="InterPro" id="IPR001763">
    <property type="entry name" value="Rhodanese-like_dom"/>
</dbReference>
<organism evidence="4 5">
    <name type="scientific">Roseiconus nitratireducens</name>
    <dbReference type="NCBI Taxonomy" id="2605748"/>
    <lineage>
        <taxon>Bacteria</taxon>
        <taxon>Pseudomonadati</taxon>
        <taxon>Planctomycetota</taxon>
        <taxon>Planctomycetia</taxon>
        <taxon>Pirellulales</taxon>
        <taxon>Pirellulaceae</taxon>
        <taxon>Roseiconus</taxon>
    </lineage>
</organism>
<comment type="similarity">
    <text evidence="1">Belongs to the TrhO family.</text>
</comment>
<dbReference type="AlphaFoldDB" id="A0A5M6DFR8"/>
<feature type="compositionally biased region" description="Basic and acidic residues" evidence="2">
    <location>
        <begin position="306"/>
        <end position="320"/>
    </location>
</feature>
<dbReference type="CDD" id="cd01518">
    <property type="entry name" value="RHOD_YceA"/>
    <property type="match status" value="1"/>
</dbReference>
<dbReference type="Gene3D" id="3.40.250.10">
    <property type="entry name" value="Rhodanese-like domain"/>
    <property type="match status" value="1"/>
</dbReference>
<dbReference type="InterPro" id="IPR020936">
    <property type="entry name" value="TrhO"/>
</dbReference>
<dbReference type="PANTHER" id="PTHR43268:SF3">
    <property type="entry name" value="RHODANESE-LIKE DOMAIN-CONTAINING PROTEIN 7-RELATED"/>
    <property type="match status" value="1"/>
</dbReference>
<gene>
    <name evidence="1" type="primary">trhO</name>
    <name evidence="4" type="ORF">FYK55_06165</name>
</gene>
<dbReference type="GO" id="GO:0016705">
    <property type="term" value="F:oxidoreductase activity, acting on paired donors, with incorporation or reduction of molecular oxygen"/>
    <property type="evidence" value="ECO:0007669"/>
    <property type="project" value="UniProtKB-UniRule"/>
</dbReference>
<keyword evidence="1" id="KW-0560">Oxidoreductase</keyword>
<dbReference type="HAMAP" id="MF_00469">
    <property type="entry name" value="TrhO"/>
    <property type="match status" value="1"/>
</dbReference>
<dbReference type="InterPro" id="IPR036873">
    <property type="entry name" value="Rhodanese-like_dom_sf"/>
</dbReference>
<accession>A0A5M6DFR8</accession>
<evidence type="ECO:0000256" key="2">
    <source>
        <dbReference type="SAM" id="MobiDB-lite"/>
    </source>
</evidence>
<name>A0A5M6DFR8_9BACT</name>
<dbReference type="SUPFAM" id="SSF52821">
    <property type="entry name" value="Rhodanese/Cell cycle control phosphatase"/>
    <property type="match status" value="1"/>
</dbReference>
<feature type="domain" description="Rhodanese" evidence="3">
    <location>
        <begin position="138"/>
        <end position="232"/>
    </location>
</feature>
<dbReference type="Pfam" id="PF17773">
    <property type="entry name" value="UPF0176_N"/>
    <property type="match status" value="1"/>
</dbReference>
<evidence type="ECO:0000313" key="4">
    <source>
        <dbReference type="EMBL" id="KAA5545246.1"/>
    </source>
</evidence>
<sequence>MHENRRTTDSDSVVADSPIVVAALYRFVRLPDHESLRPRLEQLLAESAVRGSLLLAAEGINGTIAGSREGIDTVLAELRSIPEFAELDVKESRCAKQPFRRMRVRLKREIVTMGVDGIDPNQSAGTYVDPEQWNDLISDPDVLLIDTRNDYEISIGTFEGATNPGTESFRQFPEYVQQHLDPERHKKVAMFCTGGIRCEKSTALLKQQGFQEVYHLRGGILKYLETIPESQSMWNGDCFVFDQRVSVGHGLTEGGHVMCYACGWPVSEQDQRHPDYEPGVHCPKCKDQISQEQRERFAQRQAMWEKQGRDRPMRPRDESD</sequence>
<dbReference type="Gene3D" id="3.30.70.100">
    <property type="match status" value="1"/>
</dbReference>
<protein>
    <recommendedName>
        <fullName evidence="1">tRNA uridine(34) hydroxylase</fullName>
        <ecNumber evidence="1">1.14.-.-</ecNumber>
    </recommendedName>
    <alternativeName>
        <fullName evidence="1">tRNA hydroxylation protein O</fullName>
    </alternativeName>
</protein>
<keyword evidence="4" id="KW-0808">Transferase</keyword>
<dbReference type="SMART" id="SM00450">
    <property type="entry name" value="RHOD"/>
    <property type="match status" value="1"/>
</dbReference>
<dbReference type="Proteomes" id="UP000324479">
    <property type="component" value="Unassembled WGS sequence"/>
</dbReference>
<comment type="caution">
    <text evidence="4">The sequence shown here is derived from an EMBL/GenBank/DDBJ whole genome shotgun (WGS) entry which is preliminary data.</text>
</comment>
<evidence type="ECO:0000256" key="1">
    <source>
        <dbReference type="HAMAP-Rule" id="MF_00469"/>
    </source>
</evidence>
<comment type="catalytic activity">
    <reaction evidence="1">
        <text>uridine(34) in tRNA + AH2 + O2 = 5-hydroxyuridine(34) in tRNA + A + H2O</text>
        <dbReference type="Rhea" id="RHEA:64224"/>
        <dbReference type="Rhea" id="RHEA-COMP:11727"/>
        <dbReference type="Rhea" id="RHEA-COMP:13381"/>
        <dbReference type="ChEBI" id="CHEBI:13193"/>
        <dbReference type="ChEBI" id="CHEBI:15377"/>
        <dbReference type="ChEBI" id="CHEBI:15379"/>
        <dbReference type="ChEBI" id="CHEBI:17499"/>
        <dbReference type="ChEBI" id="CHEBI:65315"/>
        <dbReference type="ChEBI" id="CHEBI:136877"/>
    </reaction>
</comment>
<reference evidence="4 5" key="1">
    <citation type="submission" date="2019-08" db="EMBL/GenBank/DDBJ databases">
        <authorList>
            <person name="Dhanesh K."/>
            <person name="Kumar G."/>
            <person name="Sasikala C."/>
            <person name="Venkata Ramana C."/>
        </authorList>
    </citation>
    <scope>NUCLEOTIDE SEQUENCE [LARGE SCALE GENOMIC DNA]</scope>
    <source>
        <strain evidence="4 5">JC645</strain>
    </source>
</reference>
<evidence type="ECO:0000259" key="3">
    <source>
        <dbReference type="PROSITE" id="PS50206"/>
    </source>
</evidence>